<dbReference type="InterPro" id="IPR050767">
    <property type="entry name" value="Sel1_AlgK"/>
</dbReference>
<dbReference type="RefSeq" id="WP_197996723.1">
    <property type="nucleotide sequence ID" value="NZ_CP036266.1"/>
</dbReference>
<name>A0A517PSY1_9PLAN</name>
<dbReference type="Gene3D" id="1.25.40.10">
    <property type="entry name" value="Tetratricopeptide repeat domain"/>
    <property type="match status" value="1"/>
</dbReference>
<dbReference type="AlphaFoldDB" id="A0A517PSY1"/>
<dbReference type="InterPro" id="IPR006597">
    <property type="entry name" value="Sel1-like"/>
</dbReference>
<dbReference type="PANTHER" id="PTHR11102:SF160">
    <property type="entry name" value="ERAD-ASSOCIATED E3 UBIQUITIN-PROTEIN LIGASE COMPONENT HRD3"/>
    <property type="match status" value="1"/>
</dbReference>
<protein>
    <submittedName>
        <fullName evidence="1">Sel1 repeat protein</fullName>
    </submittedName>
</protein>
<dbReference type="InterPro" id="IPR011990">
    <property type="entry name" value="TPR-like_helical_dom_sf"/>
</dbReference>
<gene>
    <name evidence="1" type="ORF">HG66A1_42930</name>
</gene>
<proteinExistence type="predicted"/>
<dbReference type="SMART" id="SM00671">
    <property type="entry name" value="SEL1"/>
    <property type="match status" value="3"/>
</dbReference>
<sequence>MTKSTIAEINELADAYYFQGSKDEMSIYDWIDANYSLRHKSWRQLAETGYSGYYWLLGIACQTQAPWKYKAPENPVIYVPPLASEANAASKSLFRLEAESGCQYSQYEHASVFLRRKNCSSAFRWYLASANQGFSPAMHAVGIFYLNSWSVAADYDQAYCWVSRAAEKGLSHSQLTLALFYRDGIGVPRDIEEARKRLQCLSSSGHFEAGLYLRKLEN</sequence>
<keyword evidence="2" id="KW-1185">Reference proteome</keyword>
<organism evidence="1 2">
    <name type="scientific">Gimesia chilikensis</name>
    <dbReference type="NCBI Taxonomy" id="2605989"/>
    <lineage>
        <taxon>Bacteria</taxon>
        <taxon>Pseudomonadati</taxon>
        <taxon>Planctomycetota</taxon>
        <taxon>Planctomycetia</taxon>
        <taxon>Planctomycetales</taxon>
        <taxon>Planctomycetaceae</taxon>
        <taxon>Gimesia</taxon>
    </lineage>
</organism>
<dbReference type="Proteomes" id="UP000320421">
    <property type="component" value="Chromosome"/>
</dbReference>
<evidence type="ECO:0000313" key="2">
    <source>
        <dbReference type="Proteomes" id="UP000320421"/>
    </source>
</evidence>
<accession>A0A517PSY1</accession>
<dbReference type="EMBL" id="CP036266">
    <property type="protein sequence ID" value="QDT22485.1"/>
    <property type="molecule type" value="Genomic_DNA"/>
</dbReference>
<dbReference type="SUPFAM" id="SSF81901">
    <property type="entry name" value="HCP-like"/>
    <property type="match status" value="1"/>
</dbReference>
<dbReference type="PANTHER" id="PTHR11102">
    <property type="entry name" value="SEL-1-LIKE PROTEIN"/>
    <property type="match status" value="1"/>
</dbReference>
<dbReference type="Pfam" id="PF08238">
    <property type="entry name" value="Sel1"/>
    <property type="match status" value="3"/>
</dbReference>
<reference evidence="1 2" key="1">
    <citation type="submission" date="2019-02" db="EMBL/GenBank/DDBJ databases">
        <title>Deep-cultivation of Planctomycetes and their phenomic and genomic characterization uncovers novel biology.</title>
        <authorList>
            <person name="Wiegand S."/>
            <person name="Jogler M."/>
            <person name="Boedeker C."/>
            <person name="Pinto D."/>
            <person name="Vollmers J."/>
            <person name="Rivas-Marin E."/>
            <person name="Kohn T."/>
            <person name="Peeters S.H."/>
            <person name="Heuer A."/>
            <person name="Rast P."/>
            <person name="Oberbeckmann S."/>
            <person name="Bunk B."/>
            <person name="Jeske O."/>
            <person name="Meyerdierks A."/>
            <person name="Storesund J.E."/>
            <person name="Kallscheuer N."/>
            <person name="Luecker S."/>
            <person name="Lage O.M."/>
            <person name="Pohl T."/>
            <person name="Merkel B.J."/>
            <person name="Hornburger P."/>
            <person name="Mueller R.-W."/>
            <person name="Bruemmer F."/>
            <person name="Labrenz M."/>
            <person name="Spormann A.M."/>
            <person name="Op den Camp H."/>
            <person name="Overmann J."/>
            <person name="Amann R."/>
            <person name="Jetten M.S.M."/>
            <person name="Mascher T."/>
            <person name="Medema M.H."/>
            <person name="Devos D.P."/>
            <person name="Kaster A.-K."/>
            <person name="Ovreas L."/>
            <person name="Rohde M."/>
            <person name="Galperin M.Y."/>
            <person name="Jogler C."/>
        </authorList>
    </citation>
    <scope>NUCLEOTIDE SEQUENCE [LARGE SCALE GENOMIC DNA]</scope>
    <source>
        <strain evidence="1 2">HG66A1</strain>
    </source>
</reference>
<evidence type="ECO:0000313" key="1">
    <source>
        <dbReference type="EMBL" id="QDT22485.1"/>
    </source>
</evidence>